<keyword evidence="10" id="KW-1185">Reference proteome</keyword>
<feature type="transmembrane region" description="Helical" evidence="7">
    <location>
        <begin position="180"/>
        <end position="200"/>
    </location>
</feature>
<evidence type="ECO:0000256" key="7">
    <source>
        <dbReference type="SAM" id="Phobius"/>
    </source>
</evidence>
<feature type="transmembrane region" description="Helical" evidence="7">
    <location>
        <begin position="351"/>
        <end position="374"/>
    </location>
</feature>
<proteinExistence type="predicted"/>
<dbReference type="InterPro" id="IPR036259">
    <property type="entry name" value="MFS_trans_sf"/>
</dbReference>
<dbReference type="GO" id="GO:0005886">
    <property type="term" value="C:plasma membrane"/>
    <property type="evidence" value="ECO:0007669"/>
    <property type="project" value="UniProtKB-SubCell"/>
</dbReference>
<feature type="domain" description="Major facilitator superfamily (MFS) profile" evidence="8">
    <location>
        <begin position="258"/>
        <end position="444"/>
    </location>
</feature>
<dbReference type="PROSITE" id="PS50850">
    <property type="entry name" value="MFS"/>
    <property type="match status" value="1"/>
</dbReference>
<dbReference type="GO" id="GO:0022857">
    <property type="term" value="F:transmembrane transporter activity"/>
    <property type="evidence" value="ECO:0007669"/>
    <property type="project" value="InterPro"/>
</dbReference>
<keyword evidence="2" id="KW-1003">Cell membrane</keyword>
<dbReference type="AlphaFoldDB" id="A0AAC9LBI5"/>
<feature type="transmembrane region" description="Helical" evidence="7">
    <location>
        <begin position="145"/>
        <end position="168"/>
    </location>
</feature>
<evidence type="ECO:0000313" key="10">
    <source>
        <dbReference type="Proteomes" id="UP000185511"/>
    </source>
</evidence>
<dbReference type="SUPFAM" id="SSF103473">
    <property type="entry name" value="MFS general substrate transporter"/>
    <property type="match status" value="1"/>
</dbReference>
<protein>
    <submittedName>
        <fullName evidence="9">Arabinose efflux permease family protein</fullName>
    </submittedName>
</protein>
<dbReference type="InterPro" id="IPR011701">
    <property type="entry name" value="MFS"/>
</dbReference>
<evidence type="ECO:0000256" key="1">
    <source>
        <dbReference type="ARBA" id="ARBA00004651"/>
    </source>
</evidence>
<keyword evidence="3 7" id="KW-0812">Transmembrane</keyword>
<dbReference type="Proteomes" id="UP000185511">
    <property type="component" value="Chromosome"/>
</dbReference>
<dbReference type="RefSeq" id="WP_232237758.1">
    <property type="nucleotide sequence ID" value="NZ_CP016076.1"/>
</dbReference>
<sequence>MVLTTGTSSAAARQTDTGTAIDDAAEPSGGAAPDETSPQSASSLSEVPGDLRMAGLLWPVLVASAVSLLPFTVFSTYLVAIAAHSDSSVAAMGGLRGLGGLASLVVGALLAPLIDRIPRDLAAAGALGLLGLSAALGAVGHFLALAAFCFLIGAATSVLSPALATAAADRFAADAASGRAATLVTATQSLAAMLAAPLVVAPGLLWGWQGNLLAVAVISLLLACLFLVRSRRSRQPVEVRPRLGYLASFRALAAIPGAVPLLLIAALRTAAFMGYLAYLAPFYAERFALEPGPFAFVWTLSGAAFFVGNLFTGRLANRIGSRLAAERLLAGGLLIAFLAMAGFYLTRSLPAALLLTGLLGAAHAVVAACVVSLLVRRCPALRGTALTINAAGMSLGVFVGAALGGAGLGLAGYPGVGVVLGGLTLIAFVISLRVRSAEPASSSR</sequence>
<evidence type="ECO:0000256" key="5">
    <source>
        <dbReference type="ARBA" id="ARBA00023136"/>
    </source>
</evidence>
<feature type="compositionally biased region" description="Polar residues" evidence="6">
    <location>
        <begin position="1"/>
        <end position="18"/>
    </location>
</feature>
<dbReference type="InterPro" id="IPR050189">
    <property type="entry name" value="MFS_Efflux_Transporters"/>
</dbReference>
<evidence type="ECO:0000256" key="2">
    <source>
        <dbReference type="ARBA" id="ARBA00022475"/>
    </source>
</evidence>
<dbReference type="Gene3D" id="1.20.1250.20">
    <property type="entry name" value="MFS general substrate transporter like domains"/>
    <property type="match status" value="2"/>
</dbReference>
<feature type="region of interest" description="Disordered" evidence="6">
    <location>
        <begin position="1"/>
        <end position="46"/>
    </location>
</feature>
<feature type="transmembrane region" description="Helical" evidence="7">
    <location>
        <begin position="121"/>
        <end position="139"/>
    </location>
</feature>
<comment type="subcellular location">
    <subcellularLocation>
        <location evidence="1">Cell membrane</location>
        <topology evidence="1">Multi-pass membrane protein</topology>
    </subcellularLocation>
</comment>
<dbReference type="InterPro" id="IPR020846">
    <property type="entry name" value="MFS_dom"/>
</dbReference>
<evidence type="ECO:0000313" key="9">
    <source>
        <dbReference type="EMBL" id="APU14898.1"/>
    </source>
</evidence>
<evidence type="ECO:0000259" key="8">
    <source>
        <dbReference type="PROSITE" id="PS50850"/>
    </source>
</evidence>
<reference evidence="10" key="1">
    <citation type="submission" date="2016-06" db="EMBL/GenBank/DDBJ databases">
        <title>Complete genome sequence of Actinoalloteichus fjordicus DSM 46855 (=ADI127-17), type strain of the new species Actinoalloteichus fjordicus.</title>
        <authorList>
            <person name="Ruckert C."/>
            <person name="Nouioui I."/>
            <person name="Willmese J."/>
            <person name="van Wezel G."/>
            <person name="Klenk H.-P."/>
            <person name="Kalinowski J."/>
            <person name="Zotchev S.B."/>
        </authorList>
    </citation>
    <scope>NUCLEOTIDE SEQUENCE [LARGE SCALE GENOMIC DNA]</scope>
    <source>
        <strain evidence="10">ADI127-7</strain>
    </source>
</reference>
<dbReference type="EMBL" id="CP016076">
    <property type="protein sequence ID" value="APU14898.1"/>
    <property type="molecule type" value="Genomic_DNA"/>
</dbReference>
<name>A0AAC9LBI5_9PSEU</name>
<feature type="transmembrane region" description="Helical" evidence="7">
    <location>
        <begin position="95"/>
        <end position="114"/>
    </location>
</feature>
<evidence type="ECO:0000256" key="4">
    <source>
        <dbReference type="ARBA" id="ARBA00022989"/>
    </source>
</evidence>
<dbReference type="PANTHER" id="PTHR43124:SF3">
    <property type="entry name" value="CHLORAMPHENICOL EFFLUX PUMP RV0191"/>
    <property type="match status" value="1"/>
</dbReference>
<feature type="compositionally biased region" description="Polar residues" evidence="6">
    <location>
        <begin position="36"/>
        <end position="45"/>
    </location>
</feature>
<feature type="transmembrane region" description="Helical" evidence="7">
    <location>
        <begin position="249"/>
        <end position="275"/>
    </location>
</feature>
<feature type="transmembrane region" description="Helical" evidence="7">
    <location>
        <begin position="328"/>
        <end position="345"/>
    </location>
</feature>
<keyword evidence="4 7" id="KW-1133">Transmembrane helix</keyword>
<evidence type="ECO:0000256" key="3">
    <source>
        <dbReference type="ARBA" id="ARBA00022692"/>
    </source>
</evidence>
<accession>A0AAC9LBI5</accession>
<feature type="transmembrane region" description="Helical" evidence="7">
    <location>
        <begin position="386"/>
        <end position="406"/>
    </location>
</feature>
<keyword evidence="5 7" id="KW-0472">Membrane</keyword>
<feature type="transmembrane region" description="Helical" evidence="7">
    <location>
        <begin position="56"/>
        <end position="83"/>
    </location>
</feature>
<dbReference type="KEGG" id="acad:UA74_14200"/>
<feature type="transmembrane region" description="Helical" evidence="7">
    <location>
        <begin position="295"/>
        <end position="316"/>
    </location>
</feature>
<feature type="transmembrane region" description="Helical" evidence="7">
    <location>
        <begin position="206"/>
        <end position="228"/>
    </location>
</feature>
<dbReference type="Pfam" id="PF07690">
    <property type="entry name" value="MFS_1"/>
    <property type="match status" value="1"/>
</dbReference>
<gene>
    <name evidence="9" type="ORF">UA74_14200</name>
</gene>
<evidence type="ECO:0000256" key="6">
    <source>
        <dbReference type="SAM" id="MobiDB-lite"/>
    </source>
</evidence>
<dbReference type="PANTHER" id="PTHR43124">
    <property type="entry name" value="PURINE EFFLUX PUMP PBUE"/>
    <property type="match status" value="1"/>
</dbReference>
<feature type="transmembrane region" description="Helical" evidence="7">
    <location>
        <begin position="412"/>
        <end position="434"/>
    </location>
</feature>
<organism evidence="9 10">
    <name type="scientific">Actinoalloteichus fjordicus</name>
    <dbReference type="NCBI Taxonomy" id="1612552"/>
    <lineage>
        <taxon>Bacteria</taxon>
        <taxon>Bacillati</taxon>
        <taxon>Actinomycetota</taxon>
        <taxon>Actinomycetes</taxon>
        <taxon>Pseudonocardiales</taxon>
        <taxon>Pseudonocardiaceae</taxon>
        <taxon>Actinoalloteichus</taxon>
    </lineage>
</organism>